<gene>
    <name evidence="1" type="ORF">BV22DRAFT_1135955</name>
</gene>
<evidence type="ECO:0000313" key="2">
    <source>
        <dbReference type="Proteomes" id="UP000790709"/>
    </source>
</evidence>
<protein>
    <submittedName>
        <fullName evidence="1">Uncharacterized protein</fullName>
    </submittedName>
</protein>
<comment type="caution">
    <text evidence="1">The sequence shown here is derived from an EMBL/GenBank/DDBJ whole genome shotgun (WGS) entry which is preliminary data.</text>
</comment>
<keyword evidence="2" id="KW-1185">Reference proteome</keyword>
<evidence type="ECO:0000313" key="1">
    <source>
        <dbReference type="EMBL" id="KAH7916866.1"/>
    </source>
</evidence>
<organism evidence="1 2">
    <name type="scientific">Leucogyrophana mollusca</name>
    <dbReference type="NCBI Taxonomy" id="85980"/>
    <lineage>
        <taxon>Eukaryota</taxon>
        <taxon>Fungi</taxon>
        <taxon>Dikarya</taxon>
        <taxon>Basidiomycota</taxon>
        <taxon>Agaricomycotina</taxon>
        <taxon>Agaricomycetes</taxon>
        <taxon>Agaricomycetidae</taxon>
        <taxon>Boletales</taxon>
        <taxon>Boletales incertae sedis</taxon>
        <taxon>Leucogyrophana</taxon>
    </lineage>
</organism>
<sequence length="110" mass="12556">MEDNAEAAVRPRDLPKTILKRVKEVPARGPDTTETKAKGMPKRDWSKPWSALWMAKRLRDTANALVLLDTWVHGKRSKEVNQQTVDELNALPEEAAAEALRELRLPKQYI</sequence>
<reference evidence="1" key="1">
    <citation type="journal article" date="2021" name="New Phytol.">
        <title>Evolutionary innovations through gain and loss of genes in the ectomycorrhizal Boletales.</title>
        <authorList>
            <person name="Wu G."/>
            <person name="Miyauchi S."/>
            <person name="Morin E."/>
            <person name="Kuo A."/>
            <person name="Drula E."/>
            <person name="Varga T."/>
            <person name="Kohler A."/>
            <person name="Feng B."/>
            <person name="Cao Y."/>
            <person name="Lipzen A."/>
            <person name="Daum C."/>
            <person name="Hundley H."/>
            <person name="Pangilinan J."/>
            <person name="Johnson J."/>
            <person name="Barry K."/>
            <person name="LaButti K."/>
            <person name="Ng V."/>
            <person name="Ahrendt S."/>
            <person name="Min B."/>
            <person name="Choi I.G."/>
            <person name="Park H."/>
            <person name="Plett J.M."/>
            <person name="Magnuson J."/>
            <person name="Spatafora J.W."/>
            <person name="Nagy L.G."/>
            <person name="Henrissat B."/>
            <person name="Grigoriev I.V."/>
            <person name="Yang Z.L."/>
            <person name="Xu J."/>
            <person name="Martin F.M."/>
        </authorList>
    </citation>
    <scope>NUCLEOTIDE SEQUENCE</scope>
    <source>
        <strain evidence="1">KUC20120723A-06</strain>
    </source>
</reference>
<accession>A0ACB8ATH6</accession>
<name>A0ACB8ATH6_9AGAM</name>
<proteinExistence type="predicted"/>
<dbReference type="Proteomes" id="UP000790709">
    <property type="component" value="Unassembled WGS sequence"/>
</dbReference>
<dbReference type="EMBL" id="MU267522">
    <property type="protein sequence ID" value="KAH7916866.1"/>
    <property type="molecule type" value="Genomic_DNA"/>
</dbReference>